<evidence type="ECO:0008006" key="5">
    <source>
        <dbReference type="Google" id="ProtNLM"/>
    </source>
</evidence>
<proteinExistence type="predicted"/>
<keyword evidence="2" id="KW-1133">Transmembrane helix</keyword>
<evidence type="ECO:0000256" key="1">
    <source>
        <dbReference type="SAM" id="Coils"/>
    </source>
</evidence>
<organism evidence="3 4">
    <name type="scientific">Cylindrospermopsis raciborskii CENA302</name>
    <dbReference type="NCBI Taxonomy" id="1170768"/>
    <lineage>
        <taxon>Bacteria</taxon>
        <taxon>Bacillati</taxon>
        <taxon>Cyanobacteriota</taxon>
        <taxon>Cyanophyceae</taxon>
        <taxon>Nostocales</taxon>
        <taxon>Aphanizomenonaceae</taxon>
        <taxon>Cylindrospermopsis</taxon>
    </lineage>
</organism>
<reference evidence="3 4" key="1">
    <citation type="submission" date="2017-01" db="EMBL/GenBank/DDBJ databases">
        <authorList>
            <person name="Abreu V.A."/>
            <person name="Popin R.V."/>
            <person name="Rigonato J."/>
            <person name="Andreote A.P."/>
            <person name="Schaker P.C."/>
            <person name="Hoff-Risseti C."/>
            <person name="Alvarenga D.O."/>
            <person name="Varani A.M."/>
            <person name="Fiore M.F."/>
        </authorList>
    </citation>
    <scope>NUCLEOTIDE SEQUENCE [LARGE SCALE GENOMIC DNA]</scope>
    <source>
        <strain evidence="3 4">CENA302</strain>
    </source>
</reference>
<sequence>MNFSAQEVGSNGFNILLFIIVFALLTVIFKKRPEVKTTKTTSPTTLPFDLLDLEKELNEKKTENEELKNQCHRLTEEIKQQKEELGENFKRETFYTLQPLFSTYPTIKKVTDTQELPAKNFVPMLIYLDNLINNWGYTTIGTVWEQVAYNPQYHEADSDDIQETELVYIRFVGYRQGETIIYPAKVSRTLPDLL</sequence>
<accession>A0A9Q5WAI2</accession>
<dbReference type="AlphaFoldDB" id="A0A9Q5WAI2"/>
<keyword evidence="2" id="KW-0472">Membrane</keyword>
<gene>
    <name evidence="3" type="ORF">CENA302_02980</name>
</gene>
<name>A0A9Q5WAI2_9CYAN</name>
<dbReference type="Proteomes" id="UP000190056">
    <property type="component" value="Unassembled WGS sequence"/>
</dbReference>
<dbReference type="RefSeq" id="WP_071250517.1">
    <property type="nucleotide sequence ID" value="NZ_MTPU01000017.1"/>
</dbReference>
<dbReference type="EMBL" id="MTPU01000017">
    <property type="protein sequence ID" value="OPH10632.1"/>
    <property type="molecule type" value="Genomic_DNA"/>
</dbReference>
<feature type="coiled-coil region" evidence="1">
    <location>
        <begin position="50"/>
        <end position="84"/>
    </location>
</feature>
<comment type="caution">
    <text evidence="3">The sequence shown here is derived from an EMBL/GenBank/DDBJ whole genome shotgun (WGS) entry which is preliminary data.</text>
</comment>
<keyword evidence="2" id="KW-0812">Transmembrane</keyword>
<protein>
    <recommendedName>
        <fullName evidence="5">Molecular chaperone GrpE</fullName>
    </recommendedName>
</protein>
<evidence type="ECO:0000313" key="3">
    <source>
        <dbReference type="EMBL" id="OPH10632.1"/>
    </source>
</evidence>
<keyword evidence="1" id="KW-0175">Coiled coil</keyword>
<evidence type="ECO:0000256" key="2">
    <source>
        <dbReference type="SAM" id="Phobius"/>
    </source>
</evidence>
<feature type="transmembrane region" description="Helical" evidence="2">
    <location>
        <begin position="12"/>
        <end position="29"/>
    </location>
</feature>
<evidence type="ECO:0000313" key="4">
    <source>
        <dbReference type="Proteomes" id="UP000190056"/>
    </source>
</evidence>